<comment type="caution">
    <text evidence="1">The sequence shown here is derived from an EMBL/GenBank/DDBJ whole genome shotgun (WGS) entry which is preliminary data.</text>
</comment>
<dbReference type="Proteomes" id="UP000283497">
    <property type="component" value="Unassembled WGS sequence"/>
</dbReference>
<gene>
    <name evidence="2" type="ORF">DW068_03950</name>
    <name evidence="1" type="ORF">DXD91_14310</name>
</gene>
<evidence type="ECO:0000313" key="4">
    <source>
        <dbReference type="Proteomes" id="UP000283497"/>
    </source>
</evidence>
<dbReference type="InterPro" id="IPR007358">
    <property type="entry name" value="Nucleoid_associated_NdpA"/>
</dbReference>
<evidence type="ECO:0000313" key="1">
    <source>
        <dbReference type="EMBL" id="RGI79676.1"/>
    </source>
</evidence>
<dbReference type="AlphaFoldDB" id="A0A374N7I7"/>
<dbReference type="EMBL" id="QRNJ01000010">
    <property type="protein sequence ID" value="RHK40626.1"/>
    <property type="molecule type" value="Genomic_DNA"/>
</dbReference>
<proteinExistence type="predicted"/>
<organism evidence="1 3">
    <name type="scientific">Anaerobutyricum hallii</name>
    <dbReference type="NCBI Taxonomy" id="39488"/>
    <lineage>
        <taxon>Bacteria</taxon>
        <taxon>Bacillati</taxon>
        <taxon>Bacillota</taxon>
        <taxon>Clostridia</taxon>
        <taxon>Lachnospirales</taxon>
        <taxon>Lachnospiraceae</taxon>
        <taxon>Anaerobutyricum</taxon>
    </lineage>
</organism>
<evidence type="ECO:0000313" key="3">
    <source>
        <dbReference type="Proteomes" id="UP000262524"/>
    </source>
</evidence>
<dbReference type="EMBL" id="QSOE01000151">
    <property type="protein sequence ID" value="RGI79676.1"/>
    <property type="molecule type" value="Genomic_DNA"/>
</dbReference>
<accession>A0A374N7I7</accession>
<reference evidence="3 4" key="1">
    <citation type="submission" date="2018-08" db="EMBL/GenBank/DDBJ databases">
        <title>A genome reference for cultivated species of the human gut microbiota.</title>
        <authorList>
            <person name="Zou Y."/>
            <person name="Xue W."/>
            <person name="Luo G."/>
        </authorList>
    </citation>
    <scope>NUCLEOTIDE SEQUENCE [LARGE SCALE GENOMIC DNA]</scope>
    <source>
        <strain evidence="2 4">AF45-14BH</strain>
        <strain evidence="1 3">TM10-1AC</strain>
    </source>
</reference>
<protein>
    <submittedName>
        <fullName evidence="1">Nucleoid-associated protein</fullName>
    </submittedName>
</protein>
<dbReference type="Pfam" id="PF04245">
    <property type="entry name" value="NA37"/>
    <property type="match status" value="1"/>
</dbReference>
<name>A0A374N7I7_9FIRM</name>
<sequence length="336" mass="38128">MDGIIIRKAILHILDNGNRGIILSNSLLNLRDEELDFIHNLIGKIHGNDNSKHGKFYPETSLVYELLKEMNEDKEESFINTSQEIAKLLFSCINNALDIPSGDLMVLTYQFEGQRYLALLKLNYKSSYTQRINQSDTGVTTSLIQNTTLLPSSSTRPTEAAIINLSDLSIRLVEKKYTVEGAKVNYFSESFLGCNTELASKKKLNLLDRIIRSVTTKYYDGITSQMDAKSALLKDYMEDKEIDIEGVGAKLFGRSPEMKSEYDEKIESYDMQNDYIKIENDTTVKKLEKMIIVTDLGIEISIPTEIYNRMADVEIKESESEGSQVIIKNISSMHLK</sequence>
<dbReference type="GO" id="GO:0009295">
    <property type="term" value="C:nucleoid"/>
    <property type="evidence" value="ECO:0007669"/>
    <property type="project" value="InterPro"/>
</dbReference>
<evidence type="ECO:0000313" key="2">
    <source>
        <dbReference type="EMBL" id="RHK40626.1"/>
    </source>
</evidence>
<dbReference type="Proteomes" id="UP000262524">
    <property type="component" value="Unassembled WGS sequence"/>
</dbReference>
<dbReference type="RefSeq" id="WP_117983609.1">
    <property type="nucleotide sequence ID" value="NZ_QRNJ01000010.1"/>
</dbReference>